<dbReference type="NCBIfam" id="TIGR03519">
    <property type="entry name" value="T9SS_PorP_fam"/>
    <property type="match status" value="1"/>
</dbReference>
<evidence type="ECO:0000313" key="2">
    <source>
        <dbReference type="EMBL" id="RIH64443.1"/>
    </source>
</evidence>
<dbReference type="InterPro" id="IPR019861">
    <property type="entry name" value="PorP/SprF_Bacteroidetes"/>
</dbReference>
<feature type="signal peptide" evidence="1">
    <location>
        <begin position="1"/>
        <end position="34"/>
    </location>
</feature>
<sequence length="322" mass="36883">MFNLKKMKTMKFKLNIKKGLGILVLIIAANASFAQQDPMYTQYFFNTQTINPAYAGTWESLGFMVLGRHQWVGWEGAPRTYTFSMQAPMKNDKVALGLNVISDNIFKEKRFGIWGDYSYKLNLSEETNLRLGLKAGFTNYTNNLLDYELLPGVNDPMFQGDLENKFVPNFGVGFFLKNPRYFVGFSVPKMLHNEITGDNPNNFSLQADIRHYFLEGGMVFDISEDLKFKPTFMTKATQGAPVQLDLTANFLLAEKFWLGAMFRTTDAFGFIAQWIFDNDLRIGYAYGFSTSKLQNYNGGSHEIMVSYELRTLKELVVSPRYF</sequence>
<keyword evidence="3" id="KW-1185">Reference proteome</keyword>
<protein>
    <submittedName>
        <fullName evidence="2">Type IX secretion system membrane protein PorP/SprF</fullName>
    </submittedName>
</protein>
<keyword evidence="1" id="KW-0732">Signal</keyword>
<feature type="chain" id="PRO_5017196266" evidence="1">
    <location>
        <begin position="35"/>
        <end position="322"/>
    </location>
</feature>
<accession>A0A399CZ71</accession>
<dbReference type="OrthoDB" id="1320396at2"/>
<dbReference type="AlphaFoldDB" id="A0A399CZ71"/>
<name>A0A399CZ71_9BACT</name>
<evidence type="ECO:0000313" key="3">
    <source>
        <dbReference type="Proteomes" id="UP000266441"/>
    </source>
</evidence>
<dbReference type="Pfam" id="PF11751">
    <property type="entry name" value="PorP_SprF"/>
    <property type="match status" value="1"/>
</dbReference>
<dbReference type="Proteomes" id="UP000266441">
    <property type="component" value="Unassembled WGS sequence"/>
</dbReference>
<comment type="caution">
    <text evidence="2">The sequence shown here is derived from an EMBL/GenBank/DDBJ whole genome shotgun (WGS) entry which is preliminary data.</text>
</comment>
<evidence type="ECO:0000256" key="1">
    <source>
        <dbReference type="SAM" id="SignalP"/>
    </source>
</evidence>
<gene>
    <name evidence="2" type="ORF">D1164_15270</name>
</gene>
<dbReference type="EMBL" id="QWET01000011">
    <property type="protein sequence ID" value="RIH64443.1"/>
    <property type="molecule type" value="Genomic_DNA"/>
</dbReference>
<reference evidence="2 3" key="1">
    <citation type="journal article" date="2015" name="Int. J. Syst. Evol. Microbiol.">
        <title>Mariniphaga sediminis sp. nov., isolated from coastal sediment.</title>
        <authorList>
            <person name="Wang F.Q."/>
            <person name="Shen Q.Y."/>
            <person name="Chen G.J."/>
            <person name="Du Z.J."/>
        </authorList>
    </citation>
    <scope>NUCLEOTIDE SEQUENCE [LARGE SCALE GENOMIC DNA]</scope>
    <source>
        <strain evidence="2 3">SY21</strain>
    </source>
</reference>
<proteinExistence type="predicted"/>
<organism evidence="2 3">
    <name type="scientific">Mariniphaga sediminis</name>
    <dbReference type="NCBI Taxonomy" id="1628158"/>
    <lineage>
        <taxon>Bacteria</taxon>
        <taxon>Pseudomonadati</taxon>
        <taxon>Bacteroidota</taxon>
        <taxon>Bacteroidia</taxon>
        <taxon>Marinilabiliales</taxon>
        <taxon>Prolixibacteraceae</taxon>
        <taxon>Mariniphaga</taxon>
    </lineage>
</organism>